<feature type="domain" description="Transposase IS110-like N-terminal" evidence="1">
    <location>
        <begin position="4"/>
        <end position="144"/>
    </location>
</feature>
<dbReference type="PANTHER" id="PTHR33055">
    <property type="entry name" value="TRANSPOSASE FOR INSERTION SEQUENCE ELEMENT IS1111A"/>
    <property type="match status" value="1"/>
</dbReference>
<dbReference type="InterPro" id="IPR003346">
    <property type="entry name" value="Transposase_20"/>
</dbReference>
<evidence type="ECO:0000313" key="4">
    <source>
        <dbReference type="Proteomes" id="UP000070427"/>
    </source>
</evidence>
<dbReference type="EMBL" id="LOED01000023">
    <property type="protein sequence ID" value="KXG75830.1"/>
    <property type="molecule type" value="Genomic_DNA"/>
</dbReference>
<dbReference type="GO" id="GO:0006313">
    <property type="term" value="P:DNA transposition"/>
    <property type="evidence" value="ECO:0007669"/>
    <property type="project" value="InterPro"/>
</dbReference>
<dbReference type="RefSeq" id="WP_066353937.1">
    <property type="nucleotide sequence ID" value="NZ_LOED01000023.1"/>
</dbReference>
<dbReference type="PANTHER" id="PTHR33055:SF13">
    <property type="entry name" value="TRANSPOSASE"/>
    <property type="match status" value="1"/>
</dbReference>
<dbReference type="STRING" id="520764.AN618_17400"/>
<reference evidence="3 4" key="1">
    <citation type="submission" date="2015-12" db="EMBL/GenBank/DDBJ databases">
        <title>Draft genome sequnece of Fervidicola ferrireducens strain Y170.</title>
        <authorList>
            <person name="Patel B.K."/>
        </authorList>
    </citation>
    <scope>NUCLEOTIDE SEQUENCE [LARGE SCALE GENOMIC DNA]</scope>
    <source>
        <strain evidence="3 4">Y170</strain>
    </source>
</reference>
<evidence type="ECO:0000259" key="2">
    <source>
        <dbReference type="Pfam" id="PF02371"/>
    </source>
</evidence>
<keyword evidence="4" id="KW-1185">Reference proteome</keyword>
<accession>A0A140L5K5</accession>
<dbReference type="GO" id="GO:0004803">
    <property type="term" value="F:transposase activity"/>
    <property type="evidence" value="ECO:0007669"/>
    <property type="project" value="InterPro"/>
</dbReference>
<dbReference type="AlphaFoldDB" id="A0A140L5K5"/>
<name>A0A140L5K5_9FIRM</name>
<dbReference type="InterPro" id="IPR002525">
    <property type="entry name" value="Transp_IS110-like_N"/>
</dbReference>
<gene>
    <name evidence="3" type="ORF">AN618_17400</name>
</gene>
<sequence length="380" mass="43120">MRFIGLDVHQKYAEGCEIGPNKEKRRFRIANTRQAWEEFAKTLDSNTRIVMEATSNAFWIHDILSGYPGQVVIANPLKTRAIAEARVKTDALDAQILAQLLAADFIPESWIPSKDEYQLRVLLHHRIRLGKIRTMLKNKIHAALIRNGIQSPRSDLFGKSGRKFLESISLPETEQIIVCSSLKLLDAVQKEMAALEADLFARAKENSNVKLLMGIPGISVLSALTILAEIGPIFRFSSPKKLACYAGLVPSVHQSGKTRYTGNITKEGRSTLRWILVQCAQRAIQSKGKLQSFYFRLKEKKGHKIAIVATARKMLHIIWAVLTRREEYRDIRRDLLERKLKNLAKQAQAYEVDTKELLRVIDCIEDVSEEETQSLLFETG</sequence>
<dbReference type="Proteomes" id="UP000070427">
    <property type="component" value="Unassembled WGS sequence"/>
</dbReference>
<dbReference type="GO" id="GO:0003677">
    <property type="term" value="F:DNA binding"/>
    <property type="evidence" value="ECO:0007669"/>
    <property type="project" value="InterPro"/>
</dbReference>
<dbReference type="Pfam" id="PF01548">
    <property type="entry name" value="DEDD_Tnp_IS110"/>
    <property type="match status" value="1"/>
</dbReference>
<protein>
    <submittedName>
        <fullName evidence="3">Uncharacterized protein</fullName>
    </submittedName>
</protein>
<dbReference type="InParanoid" id="A0A140L5K5"/>
<dbReference type="InterPro" id="IPR047650">
    <property type="entry name" value="Transpos_IS110"/>
</dbReference>
<comment type="caution">
    <text evidence="3">The sequence shown here is derived from an EMBL/GenBank/DDBJ whole genome shotgun (WGS) entry which is preliminary data.</text>
</comment>
<dbReference type="Pfam" id="PF02371">
    <property type="entry name" value="Transposase_20"/>
    <property type="match status" value="1"/>
</dbReference>
<organism evidence="3 4">
    <name type="scientific">Fervidicola ferrireducens</name>
    <dbReference type="NCBI Taxonomy" id="520764"/>
    <lineage>
        <taxon>Bacteria</taxon>
        <taxon>Bacillati</taxon>
        <taxon>Bacillota</taxon>
        <taxon>Clostridia</taxon>
        <taxon>Thermosediminibacterales</taxon>
        <taxon>Thermosediminibacteraceae</taxon>
        <taxon>Fervidicola</taxon>
    </lineage>
</organism>
<evidence type="ECO:0000259" key="1">
    <source>
        <dbReference type="Pfam" id="PF01548"/>
    </source>
</evidence>
<proteinExistence type="predicted"/>
<dbReference type="OrthoDB" id="9811278at2"/>
<dbReference type="NCBIfam" id="NF033542">
    <property type="entry name" value="transpos_IS110"/>
    <property type="match status" value="1"/>
</dbReference>
<evidence type="ECO:0000313" key="3">
    <source>
        <dbReference type="EMBL" id="KXG75830.1"/>
    </source>
</evidence>
<feature type="domain" description="Transposase IS116/IS110/IS902 C-terminal" evidence="2">
    <location>
        <begin position="210"/>
        <end position="294"/>
    </location>
</feature>